<name>A0ABQ4NTB0_9GAMM</name>
<reference evidence="1 2" key="1">
    <citation type="submission" date="2021-05" db="EMBL/GenBank/DDBJ databases">
        <title>Molecular characterization for Shewanella algae harboring chromosomal blaOXA-55-like strains isolated from clinical and environment sample.</title>
        <authorList>
            <person name="Ohama Y."/>
            <person name="Aoki K."/>
            <person name="Harada S."/>
            <person name="Moriya K."/>
            <person name="Ishii Y."/>
            <person name="Tateda K."/>
        </authorList>
    </citation>
    <scope>NUCLEOTIDE SEQUENCE [LARGE SCALE GENOMIC DNA]</scope>
    <source>
        <strain evidence="1 2">LMG 23746</strain>
    </source>
</reference>
<dbReference type="SUPFAM" id="SSF53448">
    <property type="entry name" value="Nucleotide-diphospho-sugar transferases"/>
    <property type="match status" value="1"/>
</dbReference>
<comment type="caution">
    <text evidence="1">The sequence shown here is derived from an EMBL/GenBank/DDBJ whole genome shotgun (WGS) entry which is preliminary data.</text>
</comment>
<evidence type="ECO:0000313" key="1">
    <source>
        <dbReference type="EMBL" id="GIU02818.1"/>
    </source>
</evidence>
<accession>A0ABQ4NTB0</accession>
<keyword evidence="2" id="KW-1185">Reference proteome</keyword>
<sequence length="997" mass="114683">MDKFDVITSFAFFDGVIKEPIEKALKSHIDNDSIHLIHIVTESTKQAIRQHFKYADHAKVHIIESESRPTFQVLIDYSNQLLYAEDAQFTALINGDVSFAGATEVGKVTNFFEHKNFPDSGMLALSRHEIIDGELKLYLYLDNGLPNYLSADAWIFRRPCILKQDAFYFMGQMNCDLMLASDLMSAGYKPINPCLDIVIIHHEDEFKNDTFYSGENQKESNIDAQYKFFASRLNTHGVMRAVPWVSCSWLDSYYSGEGYYFSSRKVMWLLLNNDGNNNNKKVNSLKVLEIIAAHYGMQINIVAEGEFDTSFVSLFKEVLKENSTIYFHFVPNINRIIENSLSGTVSWSDSFVLVNDISRLSENILTRTQEIIIDLTQLDERVRLECSAKDVLGVDVKWCLDGRYGPSSSELINYERYKIRKCSFITSMFRTDEFIGTFIINCNQLDKYGDIDHFYLITNPTKVEVQSIKRVLWEQRNAIFVWNRQDPGLYECWNIGIRMSSTEFVSNANVDDLRDPGHVSVLLQDLTTKNDYAFAASALHPFYTFSGDLDAHKIECPWYSDQEGTVDFLSLANVEEDANGSYVLNPHNIPHCMPIWRRDLHDKYGFFDEARYGTFADWAFWLKVTNEDEVGYLNGQGLGYYYVNLESHNRRGDKLAAFHKQVEDDFIPFFLYKQNSKKLAPPRKLNIFGSDLHYGEHRNSFNKIAESLSPLETDGEGVLLLPFIERYFVWGNEPGEAASSTPKSIQKPWVGIIHVPFFAPSWFHTPVSPEAFFETELWKKSLPHCKGIITLSDDLKRDVEYHLPSVPVVSLLHPTDFDNLKPFDFEVFAIAPTLVQAGDWLRKLQAIHLIKAEGYRRVMLKKTYTDDYLANEIATFGNNIDPNVEVFTMVPNDEYDELLSSSVVICWLYATAANNLVLECIARKTPLLINPLPSVVEYLGADYPLYINDMDEAEVMLADKARIKEAHLYLSNERFRTDLSYQTFFENFLDSKFYNNL</sequence>
<proteinExistence type="predicted"/>
<dbReference type="Gene3D" id="3.90.550.10">
    <property type="entry name" value="Spore Coat Polysaccharide Biosynthesis Protein SpsA, Chain A"/>
    <property type="match status" value="1"/>
</dbReference>
<evidence type="ECO:0008006" key="3">
    <source>
        <dbReference type="Google" id="ProtNLM"/>
    </source>
</evidence>
<dbReference type="SUPFAM" id="SSF53756">
    <property type="entry name" value="UDP-Glycosyltransferase/glycogen phosphorylase"/>
    <property type="match status" value="1"/>
</dbReference>
<dbReference type="InterPro" id="IPR029044">
    <property type="entry name" value="Nucleotide-diphossugar_trans"/>
</dbReference>
<gene>
    <name evidence="1" type="ORF">TUM4630_35230</name>
</gene>
<dbReference type="Proteomes" id="UP000761574">
    <property type="component" value="Unassembled WGS sequence"/>
</dbReference>
<protein>
    <recommendedName>
        <fullName evidence="3">Glycosyltransferase</fullName>
    </recommendedName>
</protein>
<evidence type="ECO:0000313" key="2">
    <source>
        <dbReference type="Proteomes" id="UP000761574"/>
    </source>
</evidence>
<organism evidence="1 2">
    <name type="scientific">Shewanella algidipiscicola</name>
    <dbReference type="NCBI Taxonomy" id="614070"/>
    <lineage>
        <taxon>Bacteria</taxon>
        <taxon>Pseudomonadati</taxon>
        <taxon>Pseudomonadota</taxon>
        <taxon>Gammaproteobacteria</taxon>
        <taxon>Alteromonadales</taxon>
        <taxon>Shewanellaceae</taxon>
        <taxon>Shewanella</taxon>
    </lineage>
</organism>
<dbReference type="RefSeq" id="WP_119977529.1">
    <property type="nucleotide sequence ID" value="NZ_BPFB01000076.1"/>
</dbReference>
<dbReference type="EMBL" id="BPFB01000076">
    <property type="protein sequence ID" value="GIU02818.1"/>
    <property type="molecule type" value="Genomic_DNA"/>
</dbReference>